<organism evidence="1 2">
    <name type="scientific">Coemansia aciculifera</name>
    <dbReference type="NCBI Taxonomy" id="417176"/>
    <lineage>
        <taxon>Eukaryota</taxon>
        <taxon>Fungi</taxon>
        <taxon>Fungi incertae sedis</taxon>
        <taxon>Zoopagomycota</taxon>
        <taxon>Kickxellomycotina</taxon>
        <taxon>Kickxellomycetes</taxon>
        <taxon>Kickxellales</taxon>
        <taxon>Kickxellaceae</taxon>
        <taxon>Coemansia</taxon>
    </lineage>
</organism>
<sequence length="545" mass="59768">MDDEDAFLYGDLNAETPTAKDVPMGEEGNEIETDVYDDVLGDGQLNSKLNEGNSEGENGDSVDDRNSEESSSDEDDDLLVILEPGAANANTLDKGADAAGGGQGESGSGGAIVGTADASKGKGPDAGMQALLSGDVDMIDLLTVQLLNGIDMFKIDLDMLDEKPWRMPGADVTDYFNFGFNEETWKLYCLKQRQIRAEFNARNMLPPAMMMMPGAGGMPMANPAMMQAMMSQGFRPEMAGNMYPPYMQQGQHGISPMGGKQPGDNQEGDDGSDDDQGDSAGQHRLANMAPNSQAMQQMQFQQQQMRMGMQQGYYPGANFAQGMGGPQRNMPMNQQQMNMQMGNLPPQMQMQLQMQMGGRPPVAPNSQGMQPRPGPGPANAMQRGLSSHRPSSSLSQTHDQRDSDKGGESGRASRPHEGYDKADGQHRHRERDDARPSSRSHHGRDREKDSRGHEKERGREKERGHSERDKSVTDVRRSGRRQGTSRESSSRSKAPGRESSGRDKDGRTHESSSARGGERSDRQAHKRRRSSSREKDLKSETKRRH</sequence>
<reference evidence="1" key="1">
    <citation type="submission" date="2022-07" db="EMBL/GenBank/DDBJ databases">
        <title>Phylogenomic reconstructions and comparative analyses of Kickxellomycotina fungi.</title>
        <authorList>
            <person name="Reynolds N.K."/>
            <person name="Stajich J.E."/>
            <person name="Barry K."/>
            <person name="Grigoriev I.V."/>
            <person name="Crous P."/>
            <person name="Smith M.E."/>
        </authorList>
    </citation>
    <scope>NUCLEOTIDE SEQUENCE</scope>
    <source>
        <strain evidence="1">CBS 190363</strain>
    </source>
</reference>
<comment type="caution">
    <text evidence="1">The sequence shown here is derived from an EMBL/GenBank/DDBJ whole genome shotgun (WGS) entry which is preliminary data.</text>
</comment>
<protein>
    <submittedName>
        <fullName evidence="1">Cleavage polyadenylation factor subunit fip1</fullName>
    </submittedName>
</protein>
<gene>
    <name evidence="1" type="primary">FIP1</name>
    <name evidence="1" type="ORF">IWW38_000273</name>
</gene>
<dbReference type="Proteomes" id="UP001139981">
    <property type="component" value="Unassembled WGS sequence"/>
</dbReference>
<keyword evidence="2" id="KW-1185">Reference proteome</keyword>
<evidence type="ECO:0000313" key="2">
    <source>
        <dbReference type="Proteomes" id="UP001139981"/>
    </source>
</evidence>
<dbReference type="EMBL" id="JANBVB010000002">
    <property type="protein sequence ID" value="KAJ2900898.1"/>
    <property type="molecule type" value="Genomic_DNA"/>
</dbReference>
<name>A0ACC1MAM4_9FUNG</name>
<accession>A0ACC1MAM4</accession>
<proteinExistence type="predicted"/>
<evidence type="ECO:0000313" key="1">
    <source>
        <dbReference type="EMBL" id="KAJ2900898.1"/>
    </source>
</evidence>